<dbReference type="PANTHER" id="PTHR46880:SF9">
    <property type="entry name" value="ZINC FINGER PROTEIN 862"/>
    <property type="match status" value="1"/>
</dbReference>
<sequence>MCKLDKSKDIEVGNTYLTDKFCQKLIKYIADTHRVDQDEFLKESPFIAIISDGSTDTASKEADIVFVRAAAKGDVKRVSHLRGNHAGNKINYNKHNSIHIF</sequence>
<gene>
    <name evidence="1" type="ORF">DPMN_160620</name>
</gene>
<dbReference type="EMBL" id="JAIWYP010000008">
    <property type="protein sequence ID" value="KAH3782701.1"/>
    <property type="molecule type" value="Genomic_DNA"/>
</dbReference>
<dbReference type="AlphaFoldDB" id="A0A9D4EN57"/>
<dbReference type="Proteomes" id="UP000828390">
    <property type="component" value="Unassembled WGS sequence"/>
</dbReference>
<protein>
    <submittedName>
        <fullName evidence="1">Uncharacterized protein</fullName>
    </submittedName>
</protein>
<comment type="caution">
    <text evidence="1">The sequence shown here is derived from an EMBL/GenBank/DDBJ whole genome shotgun (WGS) entry which is preliminary data.</text>
</comment>
<name>A0A9D4EN57_DREPO</name>
<evidence type="ECO:0000313" key="1">
    <source>
        <dbReference type="EMBL" id="KAH3782701.1"/>
    </source>
</evidence>
<dbReference type="PANTHER" id="PTHR46880">
    <property type="entry name" value="RAS-ASSOCIATING DOMAIN-CONTAINING PROTEIN"/>
    <property type="match status" value="1"/>
</dbReference>
<reference evidence="1" key="1">
    <citation type="journal article" date="2019" name="bioRxiv">
        <title>The Genome of the Zebra Mussel, Dreissena polymorpha: A Resource for Invasive Species Research.</title>
        <authorList>
            <person name="McCartney M.A."/>
            <person name="Auch B."/>
            <person name="Kono T."/>
            <person name="Mallez S."/>
            <person name="Zhang Y."/>
            <person name="Obille A."/>
            <person name="Becker A."/>
            <person name="Abrahante J.E."/>
            <person name="Garbe J."/>
            <person name="Badalamenti J.P."/>
            <person name="Herman A."/>
            <person name="Mangelson H."/>
            <person name="Liachko I."/>
            <person name="Sullivan S."/>
            <person name="Sone E.D."/>
            <person name="Koren S."/>
            <person name="Silverstein K.A.T."/>
            <person name="Beckman K.B."/>
            <person name="Gohl D.M."/>
        </authorList>
    </citation>
    <scope>NUCLEOTIDE SEQUENCE</scope>
    <source>
        <strain evidence="1">Duluth1</strain>
        <tissue evidence="1">Whole animal</tissue>
    </source>
</reference>
<keyword evidence="2" id="KW-1185">Reference proteome</keyword>
<organism evidence="1 2">
    <name type="scientific">Dreissena polymorpha</name>
    <name type="common">Zebra mussel</name>
    <name type="synonym">Mytilus polymorpha</name>
    <dbReference type="NCBI Taxonomy" id="45954"/>
    <lineage>
        <taxon>Eukaryota</taxon>
        <taxon>Metazoa</taxon>
        <taxon>Spiralia</taxon>
        <taxon>Lophotrochozoa</taxon>
        <taxon>Mollusca</taxon>
        <taxon>Bivalvia</taxon>
        <taxon>Autobranchia</taxon>
        <taxon>Heteroconchia</taxon>
        <taxon>Euheterodonta</taxon>
        <taxon>Imparidentia</taxon>
        <taxon>Neoheterodontei</taxon>
        <taxon>Myida</taxon>
        <taxon>Dreissenoidea</taxon>
        <taxon>Dreissenidae</taxon>
        <taxon>Dreissena</taxon>
    </lineage>
</organism>
<evidence type="ECO:0000313" key="2">
    <source>
        <dbReference type="Proteomes" id="UP000828390"/>
    </source>
</evidence>
<reference evidence="1" key="2">
    <citation type="submission" date="2020-11" db="EMBL/GenBank/DDBJ databases">
        <authorList>
            <person name="McCartney M.A."/>
            <person name="Auch B."/>
            <person name="Kono T."/>
            <person name="Mallez S."/>
            <person name="Becker A."/>
            <person name="Gohl D.M."/>
            <person name="Silverstein K.A.T."/>
            <person name="Koren S."/>
            <person name="Bechman K.B."/>
            <person name="Herman A."/>
            <person name="Abrahante J.E."/>
            <person name="Garbe J."/>
        </authorList>
    </citation>
    <scope>NUCLEOTIDE SEQUENCE</scope>
    <source>
        <strain evidence="1">Duluth1</strain>
        <tissue evidence="1">Whole animal</tissue>
    </source>
</reference>
<proteinExistence type="predicted"/>
<accession>A0A9D4EN57</accession>